<reference evidence="1 2" key="1">
    <citation type="journal article" date="2021" name="MBio">
        <title>A New Model Trypanosomatid, Novymonas esmeraldas: Genomic Perception of Its 'Candidatus Pandoraea novymonadis' Endosymbiont.</title>
        <authorList>
            <person name="Zakharova A."/>
            <person name="Saura A."/>
            <person name="Butenko A."/>
            <person name="Podesvova L."/>
            <person name="Warmusova S."/>
            <person name="Kostygov A.Y."/>
            <person name="Nenarokova A."/>
            <person name="Lukes J."/>
            <person name="Opperdoes F.R."/>
            <person name="Yurchenko V."/>
        </authorList>
    </citation>
    <scope>NUCLEOTIDE SEQUENCE [LARGE SCALE GENOMIC DNA]</scope>
    <source>
        <strain evidence="1 2">E262AT.01</strain>
    </source>
</reference>
<protein>
    <submittedName>
        <fullName evidence="1">Uncharacterized protein</fullName>
    </submittedName>
</protein>
<dbReference type="EMBL" id="JAECZO010000156">
    <property type="protein sequence ID" value="KAK7198519.1"/>
    <property type="molecule type" value="Genomic_DNA"/>
</dbReference>
<comment type="caution">
    <text evidence="1">The sequence shown here is derived from an EMBL/GenBank/DDBJ whole genome shotgun (WGS) entry which is preliminary data.</text>
</comment>
<dbReference type="AlphaFoldDB" id="A0AAW0EXK2"/>
<accession>A0AAW0EXK2</accession>
<gene>
    <name evidence="1" type="ORF">NESM_000813600</name>
</gene>
<organism evidence="1 2">
    <name type="scientific">Novymonas esmeraldas</name>
    <dbReference type="NCBI Taxonomy" id="1808958"/>
    <lineage>
        <taxon>Eukaryota</taxon>
        <taxon>Discoba</taxon>
        <taxon>Euglenozoa</taxon>
        <taxon>Kinetoplastea</taxon>
        <taxon>Metakinetoplastina</taxon>
        <taxon>Trypanosomatida</taxon>
        <taxon>Trypanosomatidae</taxon>
        <taxon>Novymonas</taxon>
    </lineage>
</organism>
<dbReference type="Proteomes" id="UP001430356">
    <property type="component" value="Unassembled WGS sequence"/>
</dbReference>
<evidence type="ECO:0000313" key="2">
    <source>
        <dbReference type="Proteomes" id="UP001430356"/>
    </source>
</evidence>
<name>A0AAW0EXK2_9TRYP</name>
<evidence type="ECO:0000313" key="1">
    <source>
        <dbReference type="EMBL" id="KAK7198519.1"/>
    </source>
</evidence>
<keyword evidence="2" id="KW-1185">Reference proteome</keyword>
<proteinExistence type="predicted"/>
<sequence>MDGVGWGDGEEELTHYLREEPPRVTALPVSVRYRSFAPPSQDTRVRAGRSAHDCYPHRRRRLDTVVEAELTAYGTPVVQPLQCVLTDSFMIAQRQQATYQWLAQRHTADEILHRFAVDRKLNAVPCLAAVNRALSVLGRDGGADAVLDVLEDVLLDTAIVPLSTLLGAITALPNHPVRAARVALTFKDSLGPQTVPSSVWGNLGAALAHASLQMPKPLEDHFMDLFERVLAMVSASTGRLSEALVIAFGRCLLSSSKPCAAAMRLVREELLSGRSRDGYTGAPLHLGAFLSDLLVELCREEERHGPTRRTGGDADALTFVCDVIKYAYAVRVQLAPKVFDEVLAMCERLHEYYRMSILFVSMCVLSTPSLLSVLRVLEVVVQIPELRPPLQRMLPSSCAGFFLWCLQRFPGLYQSPTKSPEQLAAARRVGALLGHLAAEEDSAATLPPLLQFCTREAGHDSALTASAVAAAARRCRELRGTTGKSVLTAAQPRHTAILAAVLGAPPSSGGPTAGAAAAASPTTVETELRRLLSSESVYCTVLSAAALATLASRPAAEQAFVRMMESYQRKCGAVALLPFESVCVSFGLPDTAVAMLRTWHRTYSWLAVLPLSLSLQLDGVSGAEVCCAAFVAARRLHSKVMFICGSEAEVATAQEWKVEPTIVMEALVRRLSSQ</sequence>